<dbReference type="AlphaFoldDB" id="A0A7W5AWR5"/>
<dbReference type="InterPro" id="IPR050490">
    <property type="entry name" value="Bact_solute-bd_prot1"/>
</dbReference>
<feature type="region of interest" description="Disordered" evidence="6">
    <location>
        <begin position="24"/>
        <end position="61"/>
    </location>
</feature>
<dbReference type="PROSITE" id="PS51257">
    <property type="entry name" value="PROKAR_LIPOPROTEIN"/>
    <property type="match status" value="1"/>
</dbReference>
<evidence type="ECO:0000256" key="1">
    <source>
        <dbReference type="ARBA" id="ARBA00022475"/>
    </source>
</evidence>
<dbReference type="SUPFAM" id="SSF53850">
    <property type="entry name" value="Periplasmic binding protein-like II"/>
    <property type="match status" value="1"/>
</dbReference>
<evidence type="ECO:0000256" key="2">
    <source>
        <dbReference type="ARBA" id="ARBA00022729"/>
    </source>
</evidence>
<sequence length="456" mass="48249">MIKSSKVLIALSLVMLMILSACGGNNNGGNNGNNGNTGTTETTTEPTETTTEPEPEPVKEAEPVKLRVFSTFGGTDPAREAFQKVLDEFTAAHPNVTIDNEVMSANDDGFRTKVSTDLNSGNEPDILFYFTGADADDMIKAGKVVPMDDLLAADAEWKGGLIPSALEAVRHTDGKIYGIPLTGYYEGLFVNKALFEKYSLELPTDWEKFKTAVKTFADNGVIPLSGPFDQSHYIIEHFVLGAAGSAGQAKGLIDGVDPNWEKGYAAMKEIYDLGGFPKDAGTIDLTMAGNYYSQGLAAMVLEGSWALGGWDQKVKDTTTVFPFPAIPGGAGTGKDVVGGFGSGFYLSKKAFDDAAKKDTALALLKHLTTPASIQAIAQVNGGSPAADVEITGLPQAALDGFKMVAESTSINSPIDSKVHKETFTTLRANVAKVVKGDITPAEALAEAQKVEVTNKQ</sequence>
<dbReference type="InterPro" id="IPR006059">
    <property type="entry name" value="SBP"/>
</dbReference>
<accession>A0A7W5AWR5</accession>
<feature type="signal peptide" evidence="7">
    <location>
        <begin position="1"/>
        <end position="23"/>
    </location>
</feature>
<proteinExistence type="predicted"/>
<keyword evidence="5" id="KW-0449">Lipoprotein</keyword>
<evidence type="ECO:0000313" key="8">
    <source>
        <dbReference type="EMBL" id="MBB3110225.1"/>
    </source>
</evidence>
<organism evidence="8 9">
    <name type="scientific">Paenibacillus phyllosphaerae</name>
    <dbReference type="NCBI Taxonomy" id="274593"/>
    <lineage>
        <taxon>Bacteria</taxon>
        <taxon>Bacillati</taxon>
        <taxon>Bacillota</taxon>
        <taxon>Bacilli</taxon>
        <taxon>Bacillales</taxon>
        <taxon>Paenibacillaceae</taxon>
        <taxon>Paenibacillus</taxon>
    </lineage>
</organism>
<comment type="caution">
    <text evidence="8">The sequence shown here is derived from an EMBL/GenBank/DDBJ whole genome shotgun (WGS) entry which is preliminary data.</text>
</comment>
<evidence type="ECO:0000256" key="5">
    <source>
        <dbReference type="ARBA" id="ARBA00023288"/>
    </source>
</evidence>
<dbReference type="Proteomes" id="UP000570361">
    <property type="component" value="Unassembled WGS sequence"/>
</dbReference>
<evidence type="ECO:0000313" key="9">
    <source>
        <dbReference type="Proteomes" id="UP000570361"/>
    </source>
</evidence>
<dbReference type="PANTHER" id="PTHR43649:SF33">
    <property type="entry name" value="POLYGALACTURONAN_RHAMNOGALACTURONAN-BINDING PROTEIN YTCQ"/>
    <property type="match status" value="1"/>
</dbReference>
<feature type="chain" id="PRO_5031130447" evidence="7">
    <location>
        <begin position="24"/>
        <end position="456"/>
    </location>
</feature>
<protein>
    <submittedName>
        <fullName evidence="8">Raffinose/stachyose/melibiose transport system substrate-binding protein</fullName>
    </submittedName>
</protein>
<keyword evidence="1" id="KW-1003">Cell membrane</keyword>
<dbReference type="Gene3D" id="3.40.190.10">
    <property type="entry name" value="Periplasmic binding protein-like II"/>
    <property type="match status" value="2"/>
</dbReference>
<evidence type="ECO:0000256" key="6">
    <source>
        <dbReference type="SAM" id="MobiDB-lite"/>
    </source>
</evidence>
<keyword evidence="2 7" id="KW-0732">Signal</keyword>
<keyword evidence="3" id="KW-0472">Membrane</keyword>
<dbReference type="EMBL" id="JACHXK010000004">
    <property type="protein sequence ID" value="MBB3110225.1"/>
    <property type="molecule type" value="Genomic_DNA"/>
</dbReference>
<reference evidence="8 9" key="1">
    <citation type="submission" date="2020-08" db="EMBL/GenBank/DDBJ databases">
        <title>Genomic Encyclopedia of Type Strains, Phase III (KMG-III): the genomes of soil and plant-associated and newly described type strains.</title>
        <authorList>
            <person name="Whitman W."/>
        </authorList>
    </citation>
    <scope>NUCLEOTIDE SEQUENCE [LARGE SCALE GENOMIC DNA]</scope>
    <source>
        <strain evidence="8 9">CECT 5862</strain>
    </source>
</reference>
<dbReference type="PANTHER" id="PTHR43649">
    <property type="entry name" value="ARABINOSE-BINDING PROTEIN-RELATED"/>
    <property type="match status" value="1"/>
</dbReference>
<dbReference type="RefSeq" id="WP_183600046.1">
    <property type="nucleotide sequence ID" value="NZ_JACHXK010000004.1"/>
</dbReference>
<keyword evidence="4" id="KW-0564">Palmitate</keyword>
<evidence type="ECO:0000256" key="7">
    <source>
        <dbReference type="SAM" id="SignalP"/>
    </source>
</evidence>
<name>A0A7W5AWR5_9BACL</name>
<gene>
    <name evidence="8" type="ORF">FHS18_002292</name>
</gene>
<dbReference type="Pfam" id="PF01547">
    <property type="entry name" value="SBP_bac_1"/>
    <property type="match status" value="1"/>
</dbReference>
<feature type="compositionally biased region" description="Low complexity" evidence="6">
    <location>
        <begin position="33"/>
        <end position="52"/>
    </location>
</feature>
<evidence type="ECO:0000256" key="3">
    <source>
        <dbReference type="ARBA" id="ARBA00023136"/>
    </source>
</evidence>
<keyword evidence="9" id="KW-1185">Reference proteome</keyword>
<evidence type="ECO:0000256" key="4">
    <source>
        <dbReference type="ARBA" id="ARBA00023139"/>
    </source>
</evidence>